<reference evidence="2 4" key="1">
    <citation type="submission" date="2020-01" db="EMBL/GenBank/DDBJ databases">
        <authorList>
            <consortium name="DOE Joint Genome Institute"/>
            <person name="Haridas S."/>
            <person name="Albert R."/>
            <person name="Binder M."/>
            <person name="Bloem J."/>
            <person name="Labutti K."/>
            <person name="Salamov A."/>
            <person name="Andreopoulos B."/>
            <person name="Baker S.E."/>
            <person name="Barry K."/>
            <person name="Bills G."/>
            <person name="Bluhm B.H."/>
            <person name="Cannon C."/>
            <person name="Castanera R."/>
            <person name="Culley D.E."/>
            <person name="Daum C."/>
            <person name="Ezra D."/>
            <person name="Gonzalez J.B."/>
            <person name="Henrissat B."/>
            <person name="Kuo A."/>
            <person name="Liang C."/>
            <person name="Lipzen A."/>
            <person name="Lutzoni F."/>
            <person name="Magnuson J."/>
            <person name="Mondo S."/>
            <person name="Nolan M."/>
            <person name="Ohm R."/>
            <person name="Pangilinan J."/>
            <person name="Park H.-J."/>
            <person name="Ramirez L."/>
            <person name="Alfaro M."/>
            <person name="Sun H."/>
            <person name="Tritt A."/>
            <person name="Yoshinaga Y."/>
            <person name="Zwiers L.-H."/>
            <person name="Turgeon B.G."/>
            <person name="Goodwin S.B."/>
            <person name="Spatafora J.W."/>
            <person name="Crous P.W."/>
            <person name="Grigoriev I.V."/>
        </authorList>
    </citation>
    <scope>NUCLEOTIDE SEQUENCE</scope>
    <source>
        <strain evidence="2 4">CBS 781.70</strain>
    </source>
</reference>
<reference evidence="4" key="2">
    <citation type="submission" date="2020-04" db="EMBL/GenBank/DDBJ databases">
        <authorList>
            <consortium name="NCBI Genome Project"/>
        </authorList>
    </citation>
    <scope>NUCLEOTIDE SEQUENCE</scope>
    <source>
        <strain evidence="4">CBS 781.70</strain>
    </source>
</reference>
<dbReference type="Gene3D" id="2.170.270.10">
    <property type="entry name" value="SET domain"/>
    <property type="match status" value="1"/>
</dbReference>
<dbReference type="PANTHER" id="PTHR47643:SF2">
    <property type="entry name" value="TPR DOMAIN PROTEIN (AFU_ORTHOLOGUE AFUA_5G12710)"/>
    <property type="match status" value="1"/>
</dbReference>
<dbReference type="SUPFAM" id="SSF82199">
    <property type="entry name" value="SET domain"/>
    <property type="match status" value="1"/>
</dbReference>
<dbReference type="Proteomes" id="UP000504638">
    <property type="component" value="Unplaced"/>
</dbReference>
<dbReference type="PANTHER" id="PTHR47643">
    <property type="entry name" value="TPR DOMAIN PROTEIN (AFU_ORTHOLOGUE AFUA_5G12710)"/>
    <property type="match status" value="1"/>
</dbReference>
<dbReference type="OrthoDB" id="438641at2759"/>
<keyword evidence="3" id="KW-1185">Reference proteome</keyword>
<dbReference type="InterPro" id="IPR001214">
    <property type="entry name" value="SET_dom"/>
</dbReference>
<dbReference type="Gene3D" id="1.25.40.10">
    <property type="entry name" value="Tetratricopeptide repeat domain"/>
    <property type="match status" value="1"/>
</dbReference>
<dbReference type="Pfam" id="PF00856">
    <property type="entry name" value="SET"/>
    <property type="match status" value="1"/>
</dbReference>
<accession>A0A6G1FS20</accession>
<evidence type="ECO:0000313" key="4">
    <source>
        <dbReference type="RefSeq" id="XP_033530204.1"/>
    </source>
</evidence>
<evidence type="ECO:0000313" key="2">
    <source>
        <dbReference type="EMBL" id="KAF1808573.1"/>
    </source>
</evidence>
<dbReference type="GeneID" id="54421426"/>
<feature type="domain" description="SET" evidence="1">
    <location>
        <begin position="283"/>
        <end position="476"/>
    </location>
</feature>
<proteinExistence type="predicted"/>
<dbReference type="EMBL" id="ML975182">
    <property type="protein sequence ID" value="KAF1808573.1"/>
    <property type="molecule type" value="Genomic_DNA"/>
</dbReference>
<organism evidence="2">
    <name type="scientific">Eremomyces bilateralis CBS 781.70</name>
    <dbReference type="NCBI Taxonomy" id="1392243"/>
    <lineage>
        <taxon>Eukaryota</taxon>
        <taxon>Fungi</taxon>
        <taxon>Dikarya</taxon>
        <taxon>Ascomycota</taxon>
        <taxon>Pezizomycotina</taxon>
        <taxon>Dothideomycetes</taxon>
        <taxon>Dothideomycetes incertae sedis</taxon>
        <taxon>Eremomycetales</taxon>
        <taxon>Eremomycetaceae</taxon>
        <taxon>Eremomyces</taxon>
    </lineage>
</organism>
<evidence type="ECO:0000259" key="1">
    <source>
        <dbReference type="PROSITE" id="PS50280"/>
    </source>
</evidence>
<protein>
    <recommendedName>
        <fullName evidence="1">SET domain-containing protein</fullName>
    </recommendedName>
</protein>
<evidence type="ECO:0000313" key="3">
    <source>
        <dbReference type="Proteomes" id="UP000504638"/>
    </source>
</evidence>
<dbReference type="InterPro" id="IPR011990">
    <property type="entry name" value="TPR-like_helical_dom_sf"/>
</dbReference>
<sequence length="717" mass="80072">MNVHDVTNQYAQQMREHKRTLLNAQKSAAYAKFALYLILGVRKPKDGQLETHHRGMYLLLRSLTPPQRMTGVQVLMEDEEDDVMLLQLYLQEDETIRPAIDVVTVGTILLVKEPYFKVTANGQCGPRVDHLSDIIHIQRDDTRVPYAWRLQLIDLNQSAETLKLEGNSAMAAKEYRDVITEYTYALRQTTTENEIEIIKRNRSLAFLRTKQFDAALADTGFPNFGPNPAEKALFRASEALYFLKRFADCWDVLELLCKPFQAPASGGGSESSPAALGSRYIHRPVEVKQTGSKGRGLVTTKAVKAGDLLLCEKAFSHAHVSDEIGSAGGNAKISLLINTENNKVLLGGQAGLITIIAQKLYNNPSVASAFNSLYHGSYKGVSASAVDGEPIVPYRENRGLENAFGSPVSSLLSHRKMLTGKPKADKTHHSCGIWIMASYINHNCISTARRTFIGDMMIVRAACDMEPGTEVTFWYRSPEYKLTNGSGDKFKHWGFVCDCAICKDARETGFGAAEDRRRLLRSLKQIFNLPALHDAQIVKVERLLKAFDDTYTHPADQVPRLPLCDSHLVLVWAHASRRYWIKCLGSFGNVLTSLGFVAVGVDSSTTRFSITKWGLVINTLVEVFLHAQAAFTGIEAMEDAKRAGEYAKAAYKIILGENTTFYKTYKTVDETFRNLRMSRCAKASKRIALLVGKVHEVEKRLTTKSFEVEDRARAVDR</sequence>
<reference evidence="4" key="3">
    <citation type="submission" date="2025-04" db="UniProtKB">
        <authorList>
            <consortium name="RefSeq"/>
        </authorList>
    </citation>
    <scope>IDENTIFICATION</scope>
    <source>
        <strain evidence="4">CBS 781.70</strain>
    </source>
</reference>
<dbReference type="InterPro" id="IPR046341">
    <property type="entry name" value="SET_dom_sf"/>
</dbReference>
<dbReference type="RefSeq" id="XP_033530204.1">
    <property type="nucleotide sequence ID" value="XM_033680856.1"/>
</dbReference>
<gene>
    <name evidence="2 4" type="ORF">P152DRAFT_468937</name>
</gene>
<dbReference type="PROSITE" id="PS50280">
    <property type="entry name" value="SET"/>
    <property type="match status" value="1"/>
</dbReference>
<dbReference type="SUPFAM" id="SSF48452">
    <property type="entry name" value="TPR-like"/>
    <property type="match status" value="1"/>
</dbReference>
<name>A0A6G1FS20_9PEZI</name>
<dbReference type="InterPro" id="IPR053209">
    <property type="entry name" value="Gramillin-biosynth_MTr"/>
</dbReference>
<dbReference type="AlphaFoldDB" id="A0A6G1FS20"/>